<gene>
    <name evidence="1" type="ORF">Nepgr_014755</name>
</gene>
<reference evidence="1" key="1">
    <citation type="submission" date="2023-05" db="EMBL/GenBank/DDBJ databases">
        <title>Nepenthes gracilis genome sequencing.</title>
        <authorList>
            <person name="Fukushima K."/>
        </authorList>
    </citation>
    <scope>NUCLEOTIDE SEQUENCE</scope>
    <source>
        <strain evidence="1">SING2019-196</strain>
    </source>
</reference>
<proteinExistence type="predicted"/>
<evidence type="ECO:0000313" key="1">
    <source>
        <dbReference type="EMBL" id="GMH12914.1"/>
    </source>
</evidence>
<keyword evidence="2" id="KW-1185">Reference proteome</keyword>
<comment type="caution">
    <text evidence="1">The sequence shown here is derived from an EMBL/GenBank/DDBJ whole genome shotgun (WGS) entry which is preliminary data.</text>
</comment>
<dbReference type="EMBL" id="BSYO01000012">
    <property type="protein sequence ID" value="GMH12914.1"/>
    <property type="molecule type" value="Genomic_DNA"/>
</dbReference>
<organism evidence="1 2">
    <name type="scientific">Nepenthes gracilis</name>
    <name type="common">Slender pitcher plant</name>
    <dbReference type="NCBI Taxonomy" id="150966"/>
    <lineage>
        <taxon>Eukaryota</taxon>
        <taxon>Viridiplantae</taxon>
        <taxon>Streptophyta</taxon>
        <taxon>Embryophyta</taxon>
        <taxon>Tracheophyta</taxon>
        <taxon>Spermatophyta</taxon>
        <taxon>Magnoliopsida</taxon>
        <taxon>eudicotyledons</taxon>
        <taxon>Gunneridae</taxon>
        <taxon>Pentapetalae</taxon>
        <taxon>Caryophyllales</taxon>
        <taxon>Nepenthaceae</taxon>
        <taxon>Nepenthes</taxon>
    </lineage>
</organism>
<sequence>MGQGSGTATPLKGPIYIRQRASQLCQQLPHLNREAPKQNPLQDQKFRVAPAVWVGWRDCNFATDQFLLMPGVGRDCRMASSDKQLKGAGSCGRPFCRVVASSLGYSNAAAASFAW</sequence>
<protein>
    <submittedName>
        <fullName evidence="1">Uncharacterized protein</fullName>
    </submittedName>
</protein>
<evidence type="ECO:0000313" key="2">
    <source>
        <dbReference type="Proteomes" id="UP001279734"/>
    </source>
</evidence>
<accession>A0AAD3XQF6</accession>
<dbReference type="AlphaFoldDB" id="A0AAD3XQF6"/>
<name>A0AAD3XQF6_NEPGR</name>
<dbReference type="Proteomes" id="UP001279734">
    <property type="component" value="Unassembled WGS sequence"/>
</dbReference>